<keyword evidence="1" id="KW-0472">Membrane</keyword>
<evidence type="ECO:0000313" key="4">
    <source>
        <dbReference type="Proteomes" id="UP000032049"/>
    </source>
</evidence>
<dbReference type="AlphaFoldDB" id="A0A0D0GN03"/>
<dbReference type="GO" id="GO:0000155">
    <property type="term" value="F:phosphorelay sensor kinase activity"/>
    <property type="evidence" value="ECO:0007669"/>
    <property type="project" value="InterPro"/>
</dbReference>
<dbReference type="RefSeq" id="WP_041878185.1">
    <property type="nucleotide sequence ID" value="NZ_CP157278.1"/>
</dbReference>
<name>A0A0D0GN03_9SPHI</name>
<dbReference type="PANTHER" id="PTHR34220">
    <property type="entry name" value="SENSOR HISTIDINE KINASE YPDA"/>
    <property type="match status" value="1"/>
</dbReference>
<dbReference type="GO" id="GO:0016020">
    <property type="term" value="C:membrane"/>
    <property type="evidence" value="ECO:0007669"/>
    <property type="project" value="InterPro"/>
</dbReference>
<evidence type="ECO:0000256" key="1">
    <source>
        <dbReference type="SAM" id="Phobius"/>
    </source>
</evidence>
<dbReference type="Gene3D" id="3.30.565.10">
    <property type="entry name" value="Histidine kinase-like ATPase, C-terminal domain"/>
    <property type="match status" value="1"/>
</dbReference>
<reference evidence="3 4" key="1">
    <citation type="submission" date="2015-01" db="EMBL/GenBank/DDBJ databases">
        <title>Draft genome sequence of Pedobacter sp. NL19 isolated from sludge of an effluent treatment pond in an abandoned uranium mine.</title>
        <authorList>
            <person name="Santos T."/>
            <person name="Caetano T."/>
            <person name="Covas C."/>
            <person name="Cruz A."/>
            <person name="Mendo S."/>
        </authorList>
    </citation>
    <scope>NUCLEOTIDE SEQUENCE [LARGE SCALE GENOMIC DNA]</scope>
    <source>
        <strain evidence="3 4">NL19</strain>
    </source>
</reference>
<feature type="transmembrane region" description="Helical" evidence="1">
    <location>
        <begin position="82"/>
        <end position="107"/>
    </location>
</feature>
<dbReference type="InterPro" id="IPR010559">
    <property type="entry name" value="Sig_transdc_His_kin_internal"/>
</dbReference>
<gene>
    <name evidence="3" type="ORF">TH53_02840</name>
</gene>
<organism evidence="3 4">
    <name type="scientific">Pedobacter lusitanus</name>
    <dbReference type="NCBI Taxonomy" id="1503925"/>
    <lineage>
        <taxon>Bacteria</taxon>
        <taxon>Pseudomonadati</taxon>
        <taxon>Bacteroidota</taxon>
        <taxon>Sphingobacteriia</taxon>
        <taxon>Sphingobacteriales</taxon>
        <taxon>Sphingobacteriaceae</taxon>
        <taxon>Pedobacter</taxon>
    </lineage>
</organism>
<comment type="caution">
    <text evidence="3">The sequence shown here is derived from an EMBL/GenBank/DDBJ whole genome shotgun (WGS) entry which is preliminary data.</text>
</comment>
<dbReference type="PANTHER" id="PTHR34220:SF7">
    <property type="entry name" value="SENSOR HISTIDINE KINASE YPDA"/>
    <property type="match status" value="1"/>
</dbReference>
<keyword evidence="1" id="KW-0812">Transmembrane</keyword>
<dbReference type="Pfam" id="PF06580">
    <property type="entry name" value="His_kinase"/>
    <property type="match status" value="1"/>
</dbReference>
<feature type="transmembrane region" description="Helical" evidence="1">
    <location>
        <begin position="12"/>
        <end position="31"/>
    </location>
</feature>
<dbReference type="OrthoDB" id="9809908at2"/>
<dbReference type="STRING" id="1503925.TH53_02840"/>
<dbReference type="InterPro" id="IPR036890">
    <property type="entry name" value="HATPase_C_sf"/>
</dbReference>
<accession>A0A0D0GN03</accession>
<keyword evidence="1" id="KW-1133">Transmembrane helix</keyword>
<keyword evidence="4" id="KW-1185">Reference proteome</keyword>
<proteinExistence type="predicted"/>
<protein>
    <submittedName>
        <fullName evidence="3">Contig10, whole genome shotgun sequence</fullName>
    </submittedName>
</protein>
<dbReference type="InterPro" id="IPR050640">
    <property type="entry name" value="Bact_2-comp_sensor_kinase"/>
</dbReference>
<dbReference type="EMBL" id="JXRA01000010">
    <property type="protein sequence ID" value="KIO78587.1"/>
    <property type="molecule type" value="Genomic_DNA"/>
</dbReference>
<sequence length="359" mass="41582">MSTSGYRSFRLYGYPSFGLILILLFFLINPYERSIHSWRQFSFLDFLFVDVLLTMSYAALLFETGIQLTLRLNKKLPWERKIMTRFVVQFLLHISLISITLIPIFQIELPSKFSADQLLFRQIIIFSFIFSLLATAVFAAEHFFHKWKDNQLETSVMRQHATQAQLDALKLQLDPHFLFNNLSTLASLIPDNPALSVDYVIKLSSIYRYMLTNRPQNTISVKAELEFIHAYLFLYQTRYGEAIQINFSNIEELSDKGIAPLTLQLLIENAIKHNSFSADHPLTIDIFSTDDQWIVVKNNKSLKLTREPGSQLGLKNIRERYLLLGDGVPVINNTADYFEVRIPLLLNHKPRPLNLKSSI</sequence>
<feature type="domain" description="Signal transduction histidine kinase internal region" evidence="2">
    <location>
        <begin position="164"/>
        <end position="242"/>
    </location>
</feature>
<feature type="transmembrane region" description="Helical" evidence="1">
    <location>
        <begin position="119"/>
        <end position="140"/>
    </location>
</feature>
<feature type="transmembrane region" description="Helical" evidence="1">
    <location>
        <begin position="43"/>
        <end position="62"/>
    </location>
</feature>
<evidence type="ECO:0000259" key="2">
    <source>
        <dbReference type="Pfam" id="PF06580"/>
    </source>
</evidence>
<dbReference type="Proteomes" id="UP000032049">
    <property type="component" value="Unassembled WGS sequence"/>
</dbReference>
<evidence type="ECO:0000313" key="3">
    <source>
        <dbReference type="EMBL" id="KIO78587.1"/>
    </source>
</evidence>